<dbReference type="GO" id="GO:0003824">
    <property type="term" value="F:catalytic activity"/>
    <property type="evidence" value="ECO:0007669"/>
    <property type="project" value="InterPro"/>
</dbReference>
<dbReference type="KEGG" id="scr:SCHRY_v1c09660"/>
<sequence>MKNDCLFCQIITQQIPSHKIYENEFIYAFLDIFPNSNGHTLVIPKVHSQYYTDTADQYLSEVAIAAKKIAQQIYQTLKPGGINFISNEKELAFQQVFHYHLHIVPKYEKDKGYNFNLVPDQNNMQDLTTIKSLLEIK</sequence>
<dbReference type="PANTHER" id="PTHR46648">
    <property type="entry name" value="HIT FAMILY PROTEIN 1"/>
    <property type="match status" value="1"/>
</dbReference>
<dbReference type="RefSeq" id="WP_016339357.1">
    <property type="nucleotide sequence ID" value="NC_021280.1"/>
</dbReference>
<evidence type="ECO:0000256" key="2">
    <source>
        <dbReference type="PIRSR" id="PIRSR601310-3"/>
    </source>
</evidence>
<dbReference type="OrthoDB" id="9784774at2"/>
<dbReference type="GO" id="GO:0009117">
    <property type="term" value="P:nucleotide metabolic process"/>
    <property type="evidence" value="ECO:0007669"/>
    <property type="project" value="TreeGrafter"/>
</dbReference>
<dbReference type="PROSITE" id="PS51084">
    <property type="entry name" value="HIT_2"/>
    <property type="match status" value="1"/>
</dbReference>
<evidence type="ECO:0000256" key="1">
    <source>
        <dbReference type="PIRSR" id="PIRSR601310-1"/>
    </source>
</evidence>
<dbReference type="Pfam" id="PF01230">
    <property type="entry name" value="HIT"/>
    <property type="match status" value="1"/>
</dbReference>
<dbReference type="PRINTS" id="PR00332">
    <property type="entry name" value="HISTRIAD"/>
</dbReference>
<keyword evidence="6" id="KW-1185">Reference proteome</keyword>
<dbReference type="SUPFAM" id="SSF54197">
    <property type="entry name" value="HIT-like"/>
    <property type="match status" value="1"/>
</dbReference>
<dbReference type="InterPro" id="IPR011146">
    <property type="entry name" value="HIT-like"/>
</dbReference>
<proteinExistence type="predicted"/>
<evidence type="ECO:0000313" key="6">
    <source>
        <dbReference type="Proteomes" id="UP000013964"/>
    </source>
</evidence>
<dbReference type="Proteomes" id="UP000013964">
    <property type="component" value="Chromosome"/>
</dbReference>
<dbReference type="InterPro" id="IPR019808">
    <property type="entry name" value="Histidine_triad_CS"/>
</dbReference>
<dbReference type="Gene3D" id="3.30.428.10">
    <property type="entry name" value="HIT-like"/>
    <property type="match status" value="1"/>
</dbReference>
<dbReference type="CDD" id="cd01277">
    <property type="entry name" value="HINT_subgroup"/>
    <property type="match status" value="1"/>
</dbReference>
<dbReference type="InterPro" id="IPR001310">
    <property type="entry name" value="Histidine_triad_HIT"/>
</dbReference>
<dbReference type="PANTHER" id="PTHR46648:SF1">
    <property type="entry name" value="ADENOSINE 5'-MONOPHOSPHORAMIDASE HNT1"/>
    <property type="match status" value="1"/>
</dbReference>
<dbReference type="InterPro" id="IPR036265">
    <property type="entry name" value="HIT-like_sf"/>
</dbReference>
<dbReference type="HOGENOM" id="CLU_056776_3_2_14"/>
<dbReference type="PROSITE" id="PS00892">
    <property type="entry name" value="HIT_1"/>
    <property type="match status" value="1"/>
</dbReference>
<dbReference type="eggNOG" id="COG0537">
    <property type="taxonomic scope" value="Bacteria"/>
</dbReference>
<feature type="short sequence motif" description="Histidine triad motif" evidence="2 3">
    <location>
        <begin position="98"/>
        <end position="102"/>
    </location>
</feature>
<dbReference type="STRING" id="1276227.SCHRY_v1c09660"/>
<name>R4U4P7_9MOLU</name>
<dbReference type="EMBL" id="CP005077">
    <property type="protein sequence ID" value="AGM25538.1"/>
    <property type="molecule type" value="Genomic_DNA"/>
</dbReference>
<feature type="active site" description="Tele-AMP-histidine intermediate" evidence="1">
    <location>
        <position position="100"/>
    </location>
</feature>
<dbReference type="PATRIC" id="fig|1276227.3.peg.969"/>
<accession>R4U4P7</accession>
<reference evidence="5 6" key="1">
    <citation type="journal article" date="2013" name="Genome Biol. Evol.">
        <title>Complete genomes of two dipteran-associated spiroplasmas provided insights into the origin, dynamics, and impacts of viral invasion in spiroplasma.</title>
        <authorList>
            <person name="Ku C."/>
            <person name="Lo W.S."/>
            <person name="Chen L.L."/>
            <person name="Kuo C.H."/>
        </authorList>
    </citation>
    <scope>NUCLEOTIDE SEQUENCE [LARGE SCALE GENOMIC DNA]</scope>
    <source>
        <strain evidence="5 6">DF-1</strain>
    </source>
</reference>
<evidence type="ECO:0000259" key="4">
    <source>
        <dbReference type="PROSITE" id="PS51084"/>
    </source>
</evidence>
<organism evidence="5 6">
    <name type="scientific">Spiroplasma chrysopicola DF-1</name>
    <dbReference type="NCBI Taxonomy" id="1276227"/>
    <lineage>
        <taxon>Bacteria</taxon>
        <taxon>Bacillati</taxon>
        <taxon>Mycoplasmatota</taxon>
        <taxon>Mollicutes</taxon>
        <taxon>Entomoplasmatales</taxon>
        <taxon>Spiroplasmataceae</taxon>
        <taxon>Spiroplasma</taxon>
    </lineage>
</organism>
<gene>
    <name evidence="5" type="primary">hit</name>
    <name evidence="5" type="ORF">SCHRY_v1c09660</name>
</gene>
<evidence type="ECO:0000256" key="3">
    <source>
        <dbReference type="PROSITE-ProRule" id="PRU00464"/>
    </source>
</evidence>
<feature type="domain" description="HIT" evidence="4">
    <location>
        <begin position="6"/>
        <end position="113"/>
    </location>
</feature>
<evidence type="ECO:0000313" key="5">
    <source>
        <dbReference type="EMBL" id="AGM25538.1"/>
    </source>
</evidence>
<dbReference type="InterPro" id="IPR039384">
    <property type="entry name" value="HINT"/>
</dbReference>
<dbReference type="AlphaFoldDB" id="R4U4P7"/>
<protein>
    <submittedName>
        <fullName evidence="5">Histidine triad protein</fullName>
    </submittedName>
</protein>